<dbReference type="Proteomes" id="UP000323594">
    <property type="component" value="Chromosome"/>
</dbReference>
<evidence type="ECO:0000256" key="4">
    <source>
        <dbReference type="ARBA" id="ARBA00022692"/>
    </source>
</evidence>
<protein>
    <submittedName>
        <fullName evidence="12">Thiol reductant ABC exporter subunit CydD</fullName>
    </submittedName>
</protein>
<dbReference type="EMBL" id="CP042817">
    <property type="protein sequence ID" value="QEJ99585.1"/>
    <property type="molecule type" value="Genomic_DNA"/>
</dbReference>
<dbReference type="GO" id="GO:0042883">
    <property type="term" value="P:cysteine transport"/>
    <property type="evidence" value="ECO:0007669"/>
    <property type="project" value="InterPro"/>
</dbReference>
<dbReference type="Gene3D" id="1.20.1560.10">
    <property type="entry name" value="ABC transporter type 1, transmembrane domain"/>
    <property type="match status" value="1"/>
</dbReference>
<evidence type="ECO:0000256" key="7">
    <source>
        <dbReference type="ARBA" id="ARBA00022989"/>
    </source>
</evidence>
<dbReference type="SUPFAM" id="SSF52540">
    <property type="entry name" value="P-loop containing nucleoside triphosphate hydrolases"/>
    <property type="match status" value="1"/>
</dbReference>
<dbReference type="RefSeq" id="WP_148879395.1">
    <property type="nucleotide sequence ID" value="NZ_JARGEY010000054.1"/>
</dbReference>
<dbReference type="FunFam" id="3.40.50.300:FF:000299">
    <property type="entry name" value="ABC transporter ATP-binding protein/permease"/>
    <property type="match status" value="1"/>
</dbReference>
<proteinExistence type="predicted"/>
<dbReference type="PROSITE" id="PS50929">
    <property type="entry name" value="ABC_TM1F"/>
    <property type="match status" value="1"/>
</dbReference>
<evidence type="ECO:0000256" key="6">
    <source>
        <dbReference type="ARBA" id="ARBA00022840"/>
    </source>
</evidence>
<dbReference type="AlphaFoldDB" id="A0AAE6M8Y4"/>
<dbReference type="InterPro" id="IPR003593">
    <property type="entry name" value="AAA+_ATPase"/>
</dbReference>
<evidence type="ECO:0000256" key="9">
    <source>
        <dbReference type="SAM" id="Phobius"/>
    </source>
</evidence>
<dbReference type="SUPFAM" id="SSF90123">
    <property type="entry name" value="ABC transporter transmembrane region"/>
    <property type="match status" value="1"/>
</dbReference>
<dbReference type="Gene3D" id="3.40.50.300">
    <property type="entry name" value="P-loop containing nucleotide triphosphate hydrolases"/>
    <property type="match status" value="1"/>
</dbReference>
<keyword evidence="5" id="KW-0547">Nucleotide-binding</keyword>
<feature type="transmembrane region" description="Helical" evidence="9">
    <location>
        <begin position="112"/>
        <end position="136"/>
    </location>
</feature>
<evidence type="ECO:0000256" key="2">
    <source>
        <dbReference type="ARBA" id="ARBA00022448"/>
    </source>
</evidence>
<accession>A0AAE6M8Y4</accession>
<dbReference type="GO" id="GO:0005524">
    <property type="term" value="F:ATP binding"/>
    <property type="evidence" value="ECO:0007669"/>
    <property type="project" value="UniProtKB-KW"/>
</dbReference>
<dbReference type="InterPro" id="IPR027417">
    <property type="entry name" value="P-loop_NTPase"/>
</dbReference>
<evidence type="ECO:0000313" key="12">
    <source>
        <dbReference type="EMBL" id="QEJ99585.1"/>
    </source>
</evidence>
<keyword evidence="2" id="KW-0813">Transport</keyword>
<evidence type="ECO:0000256" key="3">
    <source>
        <dbReference type="ARBA" id="ARBA00022475"/>
    </source>
</evidence>
<evidence type="ECO:0000256" key="8">
    <source>
        <dbReference type="ARBA" id="ARBA00023136"/>
    </source>
</evidence>
<feature type="transmembrane region" description="Helical" evidence="9">
    <location>
        <begin position="39"/>
        <end position="55"/>
    </location>
</feature>
<organism evidence="12 13">
    <name type="scientific">Treponema phagedenis</name>
    <dbReference type="NCBI Taxonomy" id="162"/>
    <lineage>
        <taxon>Bacteria</taxon>
        <taxon>Pseudomonadati</taxon>
        <taxon>Spirochaetota</taxon>
        <taxon>Spirochaetia</taxon>
        <taxon>Spirochaetales</taxon>
        <taxon>Treponemataceae</taxon>
        <taxon>Treponema</taxon>
    </lineage>
</organism>
<keyword evidence="3" id="KW-1003">Cell membrane</keyword>
<dbReference type="PANTHER" id="PTHR24221:SF614">
    <property type="entry name" value="GLUTATHIONE_L-CYSTEINE TRANSPORT SYSTEM ATP-BINDING_PERMEASE PROTEIN CYDC"/>
    <property type="match status" value="1"/>
</dbReference>
<reference evidence="12 13" key="1">
    <citation type="submission" date="2019-08" db="EMBL/GenBank/DDBJ databases">
        <authorList>
            <person name="Kuhnert P."/>
        </authorList>
    </citation>
    <scope>NUCLEOTIDE SEQUENCE [LARGE SCALE GENOMIC DNA]</scope>
    <source>
        <strain evidence="12 13">B36.5</strain>
    </source>
</reference>
<dbReference type="CDD" id="cd18584">
    <property type="entry name" value="ABC_6TM_AarD_CydD"/>
    <property type="match status" value="1"/>
</dbReference>
<dbReference type="InterPro" id="IPR039421">
    <property type="entry name" value="Type_1_exporter"/>
</dbReference>
<dbReference type="NCBIfam" id="TIGR02857">
    <property type="entry name" value="CydD"/>
    <property type="match status" value="1"/>
</dbReference>
<dbReference type="SMART" id="SM00382">
    <property type="entry name" value="AAA"/>
    <property type="match status" value="1"/>
</dbReference>
<dbReference type="PROSITE" id="PS50893">
    <property type="entry name" value="ABC_TRANSPORTER_2"/>
    <property type="match status" value="1"/>
</dbReference>
<gene>
    <name evidence="12" type="primary">cydD</name>
    <name evidence="12" type="ORF">FUT82_04525</name>
</gene>
<evidence type="ECO:0000259" key="11">
    <source>
        <dbReference type="PROSITE" id="PS50929"/>
    </source>
</evidence>
<dbReference type="InterPro" id="IPR003439">
    <property type="entry name" value="ABC_transporter-like_ATP-bd"/>
</dbReference>
<keyword evidence="4 9" id="KW-0812">Transmembrane</keyword>
<evidence type="ECO:0000256" key="5">
    <source>
        <dbReference type="ARBA" id="ARBA00022741"/>
    </source>
</evidence>
<dbReference type="InterPro" id="IPR036640">
    <property type="entry name" value="ABC1_TM_sf"/>
</dbReference>
<feature type="domain" description="ABC transmembrane type-1" evidence="11">
    <location>
        <begin position="7"/>
        <end position="284"/>
    </location>
</feature>
<dbReference type="GO" id="GO:0005886">
    <property type="term" value="C:plasma membrane"/>
    <property type="evidence" value="ECO:0007669"/>
    <property type="project" value="UniProtKB-SubCell"/>
</dbReference>
<dbReference type="Pfam" id="PF00664">
    <property type="entry name" value="ABC_membrane"/>
    <property type="match status" value="1"/>
</dbReference>
<dbReference type="GO" id="GO:0016887">
    <property type="term" value="F:ATP hydrolysis activity"/>
    <property type="evidence" value="ECO:0007669"/>
    <property type="project" value="InterPro"/>
</dbReference>
<comment type="subcellular location">
    <subcellularLocation>
        <location evidence="1">Cell membrane</location>
        <topology evidence="1">Multi-pass membrane protein</topology>
    </subcellularLocation>
</comment>
<dbReference type="InterPro" id="IPR014216">
    <property type="entry name" value="ABC_transptr_CydD"/>
</dbReference>
<dbReference type="GO" id="GO:0034040">
    <property type="term" value="F:ATPase-coupled lipid transmembrane transporter activity"/>
    <property type="evidence" value="ECO:0007669"/>
    <property type="project" value="TreeGrafter"/>
</dbReference>
<feature type="transmembrane region" description="Helical" evidence="9">
    <location>
        <begin position="142"/>
        <end position="163"/>
    </location>
</feature>
<dbReference type="Pfam" id="PF00005">
    <property type="entry name" value="ABC_tran"/>
    <property type="match status" value="1"/>
</dbReference>
<evidence type="ECO:0000256" key="1">
    <source>
        <dbReference type="ARBA" id="ARBA00004651"/>
    </source>
</evidence>
<keyword evidence="8 9" id="KW-0472">Membrane</keyword>
<keyword evidence="7 9" id="KW-1133">Transmembrane helix</keyword>
<feature type="domain" description="ABC transporter" evidence="10">
    <location>
        <begin position="318"/>
        <end position="556"/>
    </location>
</feature>
<feature type="transmembrane region" description="Helical" evidence="9">
    <location>
        <begin position="12"/>
        <end position="33"/>
    </location>
</feature>
<dbReference type="GO" id="GO:0140359">
    <property type="term" value="F:ABC-type transporter activity"/>
    <property type="evidence" value="ECO:0007669"/>
    <property type="project" value="InterPro"/>
</dbReference>
<dbReference type="InterPro" id="IPR017871">
    <property type="entry name" value="ABC_transporter-like_CS"/>
</dbReference>
<dbReference type="PROSITE" id="PS00211">
    <property type="entry name" value="ABC_TRANSPORTER_1"/>
    <property type="match status" value="1"/>
</dbReference>
<name>A0AAE6M8Y4_TREPH</name>
<sequence length="562" mass="62517">MIKLAEASFLQAVLIIIQTFYLSLTLSALWKGAGLRSQLMPILIFALAFFLRHSIDAIRDKKISAYSSKQGERLREQLLTRIFFLGPRLVREEGAAHLTVTCLEGILRVEEYLALVPVKMLNMALIPVITIIAAFIADPLSAGIMLAGYPIVIVFMMLLGLAAQKKADSQFDSYKLLSNHFMDSLQGLETLAILGKSRGHADSVFNVSERYRKATMGTLKVAMLSTFALDFFTTLSIAVIALLLGTRLFMGSIRLFPALFILILAPEYFLPLREFANDYHATLDGKNALHAILNIIDEKIVLQQNTVQLNLWNKDSEFACTGISYTYKNSEKPAVHNFSFRWNGTGKIGIIGKSGSGKSTLIDLLAGFTQPDTNSGGFSINGQHSAHLTEKNWQKQIVYIPQNTYIFHASIADNIRFYEPSASLDEVKKAAEQSGLLQFIESLPEGFETLIGEKGRALSGGQAQRIALARAFLANDRHIILFDEPTAHLDIETELEIKKAMLPLFENRLVFFSTHRLHWMREMDTILVLENGALAEQGTHEELLAKNGAYTQLVAELRGGND</sequence>
<keyword evidence="6" id="KW-0067">ATP-binding</keyword>
<evidence type="ECO:0000313" key="13">
    <source>
        <dbReference type="Proteomes" id="UP000323594"/>
    </source>
</evidence>
<dbReference type="PANTHER" id="PTHR24221">
    <property type="entry name" value="ATP-BINDING CASSETTE SUB-FAMILY B"/>
    <property type="match status" value="1"/>
</dbReference>
<evidence type="ECO:0000259" key="10">
    <source>
        <dbReference type="PROSITE" id="PS50893"/>
    </source>
</evidence>
<feature type="transmembrane region" description="Helical" evidence="9">
    <location>
        <begin position="221"/>
        <end position="245"/>
    </location>
</feature>
<dbReference type="InterPro" id="IPR011527">
    <property type="entry name" value="ABC1_TM_dom"/>
</dbReference>